<protein>
    <recommendedName>
        <fullName evidence="4">DUF4363 domain-containing protein</fullName>
    </recommendedName>
</protein>
<sequence>MRVLMLTLAIFAAPMVLFQSQAQAKHETIFEQFEQLAQNVEREYWNRAAQDRQKVSVWYKKNKWKLQWLGDEAEYEQIYTDLDQLKSAIEEQDKLQAKMLISSIRATLRQIYNF</sequence>
<keyword evidence="3" id="KW-1185">Reference proteome</keyword>
<proteinExistence type="predicted"/>
<dbReference type="Pfam" id="PF14276">
    <property type="entry name" value="DUF4363"/>
    <property type="match status" value="1"/>
</dbReference>
<evidence type="ECO:0000313" key="2">
    <source>
        <dbReference type="EMBL" id="RKD24973.1"/>
    </source>
</evidence>
<dbReference type="Proteomes" id="UP000284219">
    <property type="component" value="Unassembled WGS sequence"/>
</dbReference>
<dbReference type="AlphaFoldDB" id="A0A419SLL2"/>
<accession>A0A419SLL2</accession>
<dbReference type="OrthoDB" id="2704571at2"/>
<gene>
    <name evidence="2" type="ORF">BEP19_03815</name>
</gene>
<feature type="signal peptide" evidence="1">
    <location>
        <begin position="1"/>
        <end position="24"/>
    </location>
</feature>
<dbReference type="EMBL" id="MCHY01000007">
    <property type="protein sequence ID" value="RKD24973.1"/>
    <property type="molecule type" value="Genomic_DNA"/>
</dbReference>
<reference evidence="2 3" key="1">
    <citation type="submission" date="2016-08" db="EMBL/GenBank/DDBJ databases">
        <title>Novel Firmicute Genomes.</title>
        <authorList>
            <person name="Poppleton D.I."/>
            <person name="Gribaldo S."/>
        </authorList>
    </citation>
    <scope>NUCLEOTIDE SEQUENCE [LARGE SCALE GENOMIC DNA]</scope>
    <source>
        <strain evidence="2 3">RAOx-1</strain>
    </source>
</reference>
<name>A0A419SLL2_9BACL</name>
<dbReference type="InterPro" id="IPR025373">
    <property type="entry name" value="DUF4363"/>
</dbReference>
<evidence type="ECO:0008006" key="4">
    <source>
        <dbReference type="Google" id="ProtNLM"/>
    </source>
</evidence>
<evidence type="ECO:0000256" key="1">
    <source>
        <dbReference type="SAM" id="SignalP"/>
    </source>
</evidence>
<feature type="chain" id="PRO_5019418473" description="DUF4363 domain-containing protein" evidence="1">
    <location>
        <begin position="25"/>
        <end position="114"/>
    </location>
</feature>
<dbReference type="RefSeq" id="WP_120188790.1">
    <property type="nucleotide sequence ID" value="NZ_MCHY01000007.1"/>
</dbReference>
<comment type="caution">
    <text evidence="2">The sequence shown here is derived from an EMBL/GenBank/DDBJ whole genome shotgun (WGS) entry which is preliminary data.</text>
</comment>
<evidence type="ECO:0000313" key="3">
    <source>
        <dbReference type="Proteomes" id="UP000284219"/>
    </source>
</evidence>
<keyword evidence="1" id="KW-0732">Signal</keyword>
<organism evidence="2 3">
    <name type="scientific">Ammoniphilus oxalaticus</name>
    <dbReference type="NCBI Taxonomy" id="66863"/>
    <lineage>
        <taxon>Bacteria</taxon>
        <taxon>Bacillati</taxon>
        <taxon>Bacillota</taxon>
        <taxon>Bacilli</taxon>
        <taxon>Bacillales</taxon>
        <taxon>Paenibacillaceae</taxon>
        <taxon>Aneurinibacillus group</taxon>
        <taxon>Ammoniphilus</taxon>
    </lineage>
</organism>